<evidence type="ECO:0000313" key="7">
    <source>
        <dbReference type="EMBL" id="ARU49852.1"/>
    </source>
</evidence>
<evidence type="ECO:0000256" key="5">
    <source>
        <dbReference type="ARBA" id="ARBA00022777"/>
    </source>
</evidence>
<keyword evidence="5" id="KW-0418">Kinase</keyword>
<dbReference type="PROSITE" id="PS50112">
    <property type="entry name" value="PAS"/>
    <property type="match status" value="2"/>
</dbReference>
<dbReference type="NCBIfam" id="TIGR00229">
    <property type="entry name" value="sensory_box"/>
    <property type="match status" value="1"/>
</dbReference>
<evidence type="ECO:0000256" key="1">
    <source>
        <dbReference type="ARBA" id="ARBA00000085"/>
    </source>
</evidence>
<name>A0A1Y0HP02_9BACT</name>
<sequence length="379" mass="43845">MTEIVLFACIGVLLASTITLFILLQNQKKQTTPQNITSFDDIFQSIPIPFLYKKENRLYYNKAFEKAFGTFFKATIDHISTLPKKGEHPLLLTFDNNIPKQTTVHMTTLFDEQNNIIGFTALIVDISALHKSKELLLTQKERLELALEGSDEAFWDWDMKSDDVFYSQKWKQLMGYNETETPSTLSSWLNLVHSKDMALVNERLKAHLDGHSEYFMVDHRIRQSEPLRWVKVRGRVIRGKNDRNIRMVGIIRDISQQKASAAQEAIEHERFIAFVEHIPAPAFIKNSQGKYLYMNQAYQKFIGFKTWKNRNAADIFDSHTAEEIAETDRLSLYEGIVTHDISLPTAEGTKSYFHLYKFGIESENEKLLCGFGINKPFKE</sequence>
<dbReference type="CDD" id="cd00130">
    <property type="entry name" value="PAS"/>
    <property type="match status" value="1"/>
</dbReference>
<dbReference type="AlphaFoldDB" id="A0A1Y0HP02"/>
<dbReference type="PANTHER" id="PTHR43304:SF1">
    <property type="entry name" value="PAC DOMAIN-CONTAINING PROTEIN"/>
    <property type="match status" value="1"/>
</dbReference>
<dbReference type="PANTHER" id="PTHR43304">
    <property type="entry name" value="PHYTOCHROME-LIKE PROTEIN CPH1"/>
    <property type="match status" value="1"/>
</dbReference>
<protein>
    <recommendedName>
        <fullName evidence="2">histidine kinase</fullName>
        <ecNumber evidence="2">2.7.13.3</ecNumber>
    </recommendedName>
</protein>
<reference evidence="8" key="1">
    <citation type="submission" date="2017-05" db="EMBL/GenBank/DDBJ databases">
        <title>Dechlorination kinetics govern the competition between two new strains of the genus Sulfurospirillum.</title>
        <authorList>
            <person name="Buttet G.F."/>
            <person name="Murray A.M."/>
            <person name="Goris T."/>
            <person name="Burion M."/>
            <person name="Lin B."/>
            <person name="Rolle M."/>
            <person name="Maillard J."/>
        </authorList>
    </citation>
    <scope>NUCLEOTIDE SEQUENCE [LARGE SCALE GENOMIC DNA]</scope>
    <source>
        <strain evidence="8">SL2-1</strain>
    </source>
</reference>
<dbReference type="InterPro" id="IPR035965">
    <property type="entry name" value="PAS-like_dom_sf"/>
</dbReference>
<organism evidence="7 8">
    <name type="scientific">Sulfurospirillum diekertiae</name>
    <dbReference type="NCBI Taxonomy" id="1854492"/>
    <lineage>
        <taxon>Bacteria</taxon>
        <taxon>Pseudomonadati</taxon>
        <taxon>Campylobacterota</taxon>
        <taxon>Epsilonproteobacteria</taxon>
        <taxon>Campylobacterales</taxon>
        <taxon>Sulfurospirillaceae</taxon>
        <taxon>Sulfurospirillum</taxon>
    </lineage>
</organism>
<dbReference type="GO" id="GO:0004673">
    <property type="term" value="F:protein histidine kinase activity"/>
    <property type="evidence" value="ECO:0007669"/>
    <property type="project" value="UniProtKB-EC"/>
</dbReference>
<gene>
    <name evidence="7" type="ORF">Sdiek1_2704</name>
</gene>
<dbReference type="Pfam" id="PF08447">
    <property type="entry name" value="PAS_3"/>
    <property type="match status" value="1"/>
</dbReference>
<dbReference type="InterPro" id="IPR013656">
    <property type="entry name" value="PAS_4"/>
</dbReference>
<dbReference type="SMART" id="SM00091">
    <property type="entry name" value="PAS"/>
    <property type="match status" value="2"/>
</dbReference>
<evidence type="ECO:0000256" key="3">
    <source>
        <dbReference type="ARBA" id="ARBA00022553"/>
    </source>
</evidence>
<dbReference type="Proteomes" id="UP000196005">
    <property type="component" value="Chromosome"/>
</dbReference>
<dbReference type="Gene3D" id="3.30.450.20">
    <property type="entry name" value="PAS domain"/>
    <property type="match status" value="2"/>
</dbReference>
<dbReference type="EMBL" id="CP021416">
    <property type="protein sequence ID" value="ARU49852.1"/>
    <property type="molecule type" value="Genomic_DNA"/>
</dbReference>
<evidence type="ECO:0000256" key="2">
    <source>
        <dbReference type="ARBA" id="ARBA00012438"/>
    </source>
</evidence>
<keyword evidence="3" id="KW-0597">Phosphoprotein</keyword>
<evidence type="ECO:0000256" key="4">
    <source>
        <dbReference type="ARBA" id="ARBA00022679"/>
    </source>
</evidence>
<dbReference type="Pfam" id="PF08448">
    <property type="entry name" value="PAS_4"/>
    <property type="match status" value="1"/>
</dbReference>
<dbReference type="RefSeq" id="WP_087439533.1">
    <property type="nucleotide sequence ID" value="NZ_CP021416.1"/>
</dbReference>
<dbReference type="InterPro" id="IPR052162">
    <property type="entry name" value="Sensor_kinase/Photoreceptor"/>
</dbReference>
<feature type="domain" description="PAS" evidence="6">
    <location>
        <begin position="267"/>
        <end position="304"/>
    </location>
</feature>
<dbReference type="KEGG" id="suls:Sdiek1_2704"/>
<evidence type="ECO:0000259" key="6">
    <source>
        <dbReference type="PROSITE" id="PS50112"/>
    </source>
</evidence>
<accession>A0A1Y0HP02</accession>
<proteinExistence type="predicted"/>
<keyword evidence="4" id="KW-0808">Transferase</keyword>
<dbReference type="InterPro" id="IPR000014">
    <property type="entry name" value="PAS"/>
</dbReference>
<comment type="catalytic activity">
    <reaction evidence="1">
        <text>ATP + protein L-histidine = ADP + protein N-phospho-L-histidine.</text>
        <dbReference type="EC" id="2.7.13.3"/>
    </reaction>
</comment>
<evidence type="ECO:0000313" key="8">
    <source>
        <dbReference type="Proteomes" id="UP000196005"/>
    </source>
</evidence>
<feature type="domain" description="PAS" evidence="6">
    <location>
        <begin position="139"/>
        <end position="211"/>
    </location>
</feature>
<dbReference type="SUPFAM" id="SSF55785">
    <property type="entry name" value="PYP-like sensor domain (PAS domain)"/>
    <property type="match status" value="2"/>
</dbReference>
<keyword evidence="8" id="KW-1185">Reference proteome</keyword>
<dbReference type="InterPro" id="IPR013655">
    <property type="entry name" value="PAS_fold_3"/>
</dbReference>
<dbReference type="EC" id="2.7.13.3" evidence="2"/>